<dbReference type="PROSITE" id="PS00041">
    <property type="entry name" value="HTH_ARAC_FAMILY_1"/>
    <property type="match status" value="1"/>
</dbReference>
<dbReference type="InterPro" id="IPR020449">
    <property type="entry name" value="Tscrpt_reg_AraC-type_HTH"/>
</dbReference>
<dbReference type="Gene3D" id="1.10.10.60">
    <property type="entry name" value="Homeodomain-like"/>
    <property type="match status" value="1"/>
</dbReference>
<dbReference type="Pfam" id="PF12833">
    <property type="entry name" value="HTH_18"/>
    <property type="match status" value="1"/>
</dbReference>
<dbReference type="GO" id="GO:0043565">
    <property type="term" value="F:sequence-specific DNA binding"/>
    <property type="evidence" value="ECO:0007669"/>
    <property type="project" value="InterPro"/>
</dbReference>
<dbReference type="InterPro" id="IPR018062">
    <property type="entry name" value="HTH_AraC-typ_CS"/>
</dbReference>
<accession>A0A6S6R7D9</accession>
<keyword evidence="5" id="KW-1185">Reference proteome</keyword>
<dbReference type="KEGG" id="acel:acsn021_24970"/>
<dbReference type="SMART" id="SM00342">
    <property type="entry name" value="HTH_ARAC"/>
    <property type="match status" value="1"/>
</dbReference>
<dbReference type="InterPro" id="IPR018060">
    <property type="entry name" value="HTH_AraC"/>
</dbReference>
<reference evidence="4 5" key="1">
    <citation type="journal article" date="2016" name="Int. J. Syst. Evol. Microbiol.">
        <title>Descriptions of Anaerotaenia torta gen. nov., sp. nov. and Anaerocolumna cellulosilytica gen. nov., sp. nov. isolated from a methanogenic reactor of cattle waste.</title>
        <authorList>
            <person name="Uek A."/>
            <person name="Ohtaki Y."/>
            <person name="Kaku N."/>
            <person name="Ueki K."/>
        </authorList>
    </citation>
    <scope>NUCLEOTIDE SEQUENCE [LARGE SCALE GENOMIC DNA]</scope>
    <source>
        <strain evidence="4 5">SN021</strain>
    </source>
</reference>
<dbReference type="PANTHER" id="PTHR43280:SF28">
    <property type="entry name" value="HTH-TYPE TRANSCRIPTIONAL ACTIVATOR RHAS"/>
    <property type="match status" value="1"/>
</dbReference>
<evidence type="ECO:0000256" key="1">
    <source>
        <dbReference type="ARBA" id="ARBA00023015"/>
    </source>
</evidence>
<evidence type="ECO:0000256" key="2">
    <source>
        <dbReference type="ARBA" id="ARBA00023125"/>
    </source>
</evidence>
<dbReference type="SUPFAM" id="SSF46689">
    <property type="entry name" value="Homeodomain-like"/>
    <property type="match status" value="1"/>
</dbReference>
<keyword evidence="3" id="KW-0804">Transcription</keyword>
<dbReference type="PANTHER" id="PTHR43280">
    <property type="entry name" value="ARAC-FAMILY TRANSCRIPTIONAL REGULATOR"/>
    <property type="match status" value="1"/>
</dbReference>
<sequence length="263" mass="30906">MIVVKAASYECYHENGINIYRPKGTKDYLFLYFRSDAEIILHKTYEIIKANTFFLYPKGAPQCYRKTNGSFNNDWIHFTIDSGKSFFQELKIPFCTPLILPDSSIINMSMYDIRNEFFQSGTHQTQILDAKMRTLFYKFSDCYYDKPSETNSLNANYQKLLLLRSQISTYKYLQSSIPEIAAKLNMSSSHLAHLYKKFFLITLEQDIINSRIHYAKTLLLNPIYTITDICYQCGYGNIEHFSRQFKKLTGHSPSHYRKEFFNA</sequence>
<evidence type="ECO:0000313" key="4">
    <source>
        <dbReference type="EMBL" id="BCJ94928.1"/>
    </source>
</evidence>
<keyword evidence="1" id="KW-0805">Transcription regulation</keyword>
<dbReference type="Proteomes" id="UP000515561">
    <property type="component" value="Chromosome"/>
</dbReference>
<dbReference type="RefSeq" id="WP_184088754.1">
    <property type="nucleotide sequence ID" value="NZ_AP023367.1"/>
</dbReference>
<dbReference type="EMBL" id="AP023367">
    <property type="protein sequence ID" value="BCJ94928.1"/>
    <property type="molecule type" value="Genomic_DNA"/>
</dbReference>
<name>A0A6S6R7D9_9FIRM</name>
<organism evidence="4 5">
    <name type="scientific">Anaerocolumna cellulosilytica</name>
    <dbReference type="NCBI Taxonomy" id="433286"/>
    <lineage>
        <taxon>Bacteria</taxon>
        <taxon>Bacillati</taxon>
        <taxon>Bacillota</taxon>
        <taxon>Clostridia</taxon>
        <taxon>Lachnospirales</taxon>
        <taxon>Lachnospiraceae</taxon>
        <taxon>Anaerocolumna</taxon>
    </lineage>
</organism>
<evidence type="ECO:0000256" key="3">
    <source>
        <dbReference type="ARBA" id="ARBA00023163"/>
    </source>
</evidence>
<evidence type="ECO:0000313" key="5">
    <source>
        <dbReference type="Proteomes" id="UP000515561"/>
    </source>
</evidence>
<dbReference type="PROSITE" id="PS01124">
    <property type="entry name" value="HTH_ARAC_FAMILY_2"/>
    <property type="match status" value="1"/>
</dbReference>
<dbReference type="AlphaFoldDB" id="A0A6S6R7D9"/>
<dbReference type="GO" id="GO:0003700">
    <property type="term" value="F:DNA-binding transcription factor activity"/>
    <property type="evidence" value="ECO:0007669"/>
    <property type="project" value="InterPro"/>
</dbReference>
<dbReference type="PRINTS" id="PR00032">
    <property type="entry name" value="HTHARAC"/>
</dbReference>
<keyword evidence="2" id="KW-0238">DNA-binding</keyword>
<dbReference type="InterPro" id="IPR009057">
    <property type="entry name" value="Homeodomain-like_sf"/>
</dbReference>
<proteinExistence type="predicted"/>
<protein>
    <submittedName>
        <fullName evidence="4">AraC family transcriptional regulator</fullName>
    </submittedName>
</protein>
<gene>
    <name evidence="4" type="ORF">acsn021_24970</name>
</gene>